<proteinExistence type="predicted"/>
<reference evidence="2" key="1">
    <citation type="journal article" date="2022" name="Mol. Ecol. Resour.">
        <title>The genomes of chicory, endive, great burdock and yacon provide insights into Asteraceae palaeo-polyploidization history and plant inulin production.</title>
        <authorList>
            <person name="Fan W."/>
            <person name="Wang S."/>
            <person name="Wang H."/>
            <person name="Wang A."/>
            <person name="Jiang F."/>
            <person name="Liu H."/>
            <person name="Zhao H."/>
            <person name="Xu D."/>
            <person name="Zhang Y."/>
        </authorList>
    </citation>
    <scope>NUCLEOTIDE SEQUENCE [LARGE SCALE GENOMIC DNA]</scope>
    <source>
        <strain evidence="2">cv. Niubang</strain>
    </source>
</reference>
<sequence>MCSNNHRTIHIEGQSEKMVSEMFETFGFKSLLLVVAPSLTMFGNVHSDGCTSIVVDIGEGLTKVVPIYGGSAVNRSVRTSTAIEIGDDLTHVVSIYGRRRVDFGVSISNVASRNVISKWNVHRELPTEEVYDYYGRRTIVCINGIAFVKVVIIDGPEVVIPNVVGKRSEAWSASASATAIYIVGEETRAHHGFTMIRPIRQGKITNFEAMKRVMAAIVDGPEIVVPNLVGKHSEAWSASASATAIYVVGDEVQAHHGFIMIRPIRHRRITNFEAMKKIWEHVFYDKLQIDLEECALIITEPAIHIEGQSERMVLEMFDTFRFKSLLLVAAPLLTMFGNVHSDGYTSIAVEVGEDLTQVVLIGSVVHRGLRTSNFADDDITDKLEELLGRKNYKFTGSHLR</sequence>
<name>A0ACB8XLN2_ARCLA</name>
<organism evidence="1 2">
    <name type="scientific">Arctium lappa</name>
    <name type="common">Greater burdock</name>
    <name type="synonym">Lappa major</name>
    <dbReference type="NCBI Taxonomy" id="4217"/>
    <lineage>
        <taxon>Eukaryota</taxon>
        <taxon>Viridiplantae</taxon>
        <taxon>Streptophyta</taxon>
        <taxon>Embryophyta</taxon>
        <taxon>Tracheophyta</taxon>
        <taxon>Spermatophyta</taxon>
        <taxon>Magnoliopsida</taxon>
        <taxon>eudicotyledons</taxon>
        <taxon>Gunneridae</taxon>
        <taxon>Pentapetalae</taxon>
        <taxon>asterids</taxon>
        <taxon>campanulids</taxon>
        <taxon>Asterales</taxon>
        <taxon>Asteraceae</taxon>
        <taxon>Carduoideae</taxon>
        <taxon>Cardueae</taxon>
        <taxon>Arctiinae</taxon>
        <taxon>Arctium</taxon>
    </lineage>
</organism>
<accession>A0ACB8XLN2</accession>
<keyword evidence="2" id="KW-1185">Reference proteome</keyword>
<reference evidence="1 2" key="2">
    <citation type="journal article" date="2022" name="Mol. Ecol. Resour.">
        <title>The genomes of chicory, endive, great burdock and yacon provide insights into Asteraceae paleo-polyploidization history and plant inulin production.</title>
        <authorList>
            <person name="Fan W."/>
            <person name="Wang S."/>
            <person name="Wang H."/>
            <person name="Wang A."/>
            <person name="Jiang F."/>
            <person name="Liu H."/>
            <person name="Zhao H."/>
            <person name="Xu D."/>
            <person name="Zhang Y."/>
        </authorList>
    </citation>
    <scope>NUCLEOTIDE SEQUENCE [LARGE SCALE GENOMIC DNA]</scope>
    <source>
        <strain evidence="2">cv. Niubang</strain>
    </source>
</reference>
<comment type="caution">
    <text evidence="1">The sequence shown here is derived from an EMBL/GenBank/DDBJ whole genome shotgun (WGS) entry which is preliminary data.</text>
</comment>
<evidence type="ECO:0000313" key="1">
    <source>
        <dbReference type="EMBL" id="KAI3668998.1"/>
    </source>
</evidence>
<gene>
    <name evidence="1" type="ORF">L6452_40216</name>
</gene>
<evidence type="ECO:0000313" key="2">
    <source>
        <dbReference type="Proteomes" id="UP001055879"/>
    </source>
</evidence>
<protein>
    <submittedName>
        <fullName evidence="1">Uncharacterized protein</fullName>
    </submittedName>
</protein>
<dbReference type="EMBL" id="CM042062">
    <property type="protein sequence ID" value="KAI3668998.1"/>
    <property type="molecule type" value="Genomic_DNA"/>
</dbReference>
<dbReference type="Proteomes" id="UP001055879">
    <property type="component" value="Linkage Group LG16"/>
</dbReference>